<proteinExistence type="predicted"/>
<organism evidence="2 3">
    <name type="scientific">Penicillium salamii</name>
    <dbReference type="NCBI Taxonomy" id="1612424"/>
    <lineage>
        <taxon>Eukaryota</taxon>
        <taxon>Fungi</taxon>
        <taxon>Dikarya</taxon>
        <taxon>Ascomycota</taxon>
        <taxon>Pezizomycotina</taxon>
        <taxon>Eurotiomycetes</taxon>
        <taxon>Eurotiomycetidae</taxon>
        <taxon>Eurotiales</taxon>
        <taxon>Aspergillaceae</taxon>
        <taxon>Penicillium</taxon>
    </lineage>
</organism>
<dbReference type="OrthoDB" id="5572844at2759"/>
<dbReference type="Proteomes" id="UP001152649">
    <property type="component" value="Unassembled WGS sequence"/>
</dbReference>
<keyword evidence="3" id="KW-1185">Reference proteome</keyword>
<feature type="domain" description="DUF7580" evidence="1">
    <location>
        <begin position="186"/>
        <end position="525"/>
    </location>
</feature>
<evidence type="ECO:0000313" key="2">
    <source>
        <dbReference type="EMBL" id="CAG8402873.1"/>
    </source>
</evidence>
<dbReference type="EMBL" id="CAJVPG010000410">
    <property type="protein sequence ID" value="CAG8402873.1"/>
    <property type="molecule type" value="Genomic_DNA"/>
</dbReference>
<accession>A0A9W4NRR2</accession>
<dbReference type="AlphaFoldDB" id="A0A9W4NRR2"/>
<protein>
    <recommendedName>
        <fullName evidence="1">DUF7580 domain-containing protein</fullName>
    </recommendedName>
</protein>
<dbReference type="PANTHER" id="PTHR35186">
    <property type="entry name" value="ANK_REP_REGION DOMAIN-CONTAINING PROTEIN"/>
    <property type="match status" value="1"/>
</dbReference>
<comment type="caution">
    <text evidence="2">The sequence shown here is derived from an EMBL/GenBank/DDBJ whole genome shotgun (WGS) entry which is preliminary data.</text>
</comment>
<name>A0A9W4NRR2_9EURO</name>
<gene>
    <name evidence="2" type="ORF">PSALAMII_LOCUS7968</name>
</gene>
<reference evidence="2" key="1">
    <citation type="submission" date="2021-07" db="EMBL/GenBank/DDBJ databases">
        <authorList>
            <person name="Branca A.L. A."/>
        </authorList>
    </citation>
    <scope>NUCLEOTIDE SEQUENCE</scope>
</reference>
<evidence type="ECO:0000313" key="3">
    <source>
        <dbReference type="Proteomes" id="UP001152649"/>
    </source>
</evidence>
<sequence length="536" mass="61477">MATGFEAAGLALAIFPILIEVVKFYANEKNVVKDFVHYQQLLKRIGRDLSCEKVLFRNSCQRFMQDIASHCGIEEDELNEILNDHNHPRWSDQTFDQVSITSRASVQLYLDIFEDMMEELSKINPELLDKKTRRRQWKKIVLVLKADGIAAHLQRTSKLNADLALLTQQHQYIITTGRVARKNTKQYQWIRSHAIDLYDILESTFPATPNCNCPLRHDVNLNLEFRSAKIAVQRLSFRTIFTAESPLFALQNWCEIEIEPLEKNSTTRCRDPGRPVQINIATSSSSENISQVQPVLNLCNSIRDTVYSKRCLGLIGNSPEKQHRIWTTNNPLKPAFHTIHTISLAEVLKNTKFRQEQRARLGLKLASSVMQLHTTQWLTGIWSNTDISFACSIDGTVDFNNPFIRRTFGSQSCDTVSSGKRFSRPYLVSSVPCLYSLGIVLLELWYGNVIDNMKNQDERHMPVQFSDPVCAQRLTKEMDCSPNYKNAVLRCICGLDAAYTSLEEDAFRDEVEEKIIGLLEEDLKYFCDKESIDQCF</sequence>
<dbReference type="PANTHER" id="PTHR35186:SF4">
    <property type="entry name" value="PRION-INHIBITION AND PROPAGATION HELO DOMAIN-CONTAINING PROTEIN"/>
    <property type="match status" value="1"/>
</dbReference>
<dbReference type="InterPro" id="IPR056002">
    <property type="entry name" value="DUF7580"/>
</dbReference>
<dbReference type="Pfam" id="PF24476">
    <property type="entry name" value="DUF7580"/>
    <property type="match status" value="1"/>
</dbReference>
<evidence type="ECO:0000259" key="1">
    <source>
        <dbReference type="Pfam" id="PF24476"/>
    </source>
</evidence>